<dbReference type="InterPro" id="IPR044940">
    <property type="entry name" value="NOS_dom_2"/>
</dbReference>
<evidence type="ECO:0000256" key="10">
    <source>
        <dbReference type="ARBA" id="ARBA00048713"/>
    </source>
</evidence>
<evidence type="ECO:0000256" key="1">
    <source>
        <dbReference type="ARBA" id="ARBA00001971"/>
    </source>
</evidence>
<dbReference type="InterPro" id="IPR004030">
    <property type="entry name" value="NOS_N"/>
</dbReference>
<evidence type="ECO:0000256" key="2">
    <source>
        <dbReference type="ARBA" id="ARBA00002642"/>
    </source>
</evidence>
<evidence type="ECO:0000256" key="7">
    <source>
        <dbReference type="ARBA" id="ARBA00022723"/>
    </source>
</evidence>
<dbReference type="PIRSF" id="PIRSF037219">
    <property type="entry name" value="NOS_oxygenase"/>
    <property type="match status" value="1"/>
</dbReference>
<dbReference type="Proteomes" id="UP001240171">
    <property type="component" value="Unassembled WGS sequence"/>
</dbReference>
<dbReference type="InterPro" id="IPR050607">
    <property type="entry name" value="NOS"/>
</dbReference>
<keyword evidence="14" id="KW-1185">Reference proteome</keyword>
<name>A0ABT9CCV8_9BACL</name>
<feature type="domain" description="Nitric oxide synthase (NOS)" evidence="12">
    <location>
        <begin position="77"/>
        <end position="84"/>
    </location>
</feature>
<dbReference type="Gene3D" id="3.90.1230.10">
    <property type="entry name" value="Nitric Oxide Synthase, Chain A, domain 3"/>
    <property type="match status" value="1"/>
</dbReference>
<dbReference type="InterPro" id="IPR044943">
    <property type="entry name" value="NOS_dom_1"/>
</dbReference>
<evidence type="ECO:0000256" key="4">
    <source>
        <dbReference type="ARBA" id="ARBA00012735"/>
    </source>
</evidence>
<sequence length="392" mass="44690">MENHIEQTQQNGQQIDQLLADAEHFIYQAYEELGYSRDKAEARLNDIGQEVFSTGTYVHTFEELEHGARMAWRNSNRCIGRLFWDKLRVHDLRDVNQAEGMAESLFEHIRQATNDGKIIPSMSVYRPERPDQPGPRIWNHQLIRYAGYETAEGIVGDPLSVEFTKVCTDLGWQGEGTPFDILPLVIQPAGGHPQLYPLPGGAVKEVQLEHPDLPGFRDLGLRWYAVPIISDMRLEIGGVVYTAAPFNGWYMETEIGARNLADDYRYNMLPRVAELMGLDTSSETTLWKDRALIELNAAVLYSFKRDGVSIVDHHTAASQFKRFEEREQQAGRPLTGDWTWLIPPVSPATTHIFHRPYRNVVVKPNLFAQKKMYREEKPKSAGTKPAGCPFHE</sequence>
<evidence type="ECO:0000256" key="11">
    <source>
        <dbReference type="PIRNR" id="PIRNR037219"/>
    </source>
</evidence>
<gene>
    <name evidence="13" type="ORF">Q5741_08280</name>
</gene>
<dbReference type="EC" id="1.14.14.47" evidence="4 11"/>
<evidence type="ECO:0000259" key="12">
    <source>
        <dbReference type="PROSITE" id="PS60001"/>
    </source>
</evidence>
<evidence type="ECO:0000313" key="14">
    <source>
        <dbReference type="Proteomes" id="UP001240171"/>
    </source>
</evidence>
<comment type="caution">
    <text evidence="13">The sequence shown here is derived from an EMBL/GenBank/DDBJ whole genome shotgun (WGS) entry which is preliminary data.</text>
</comment>
<dbReference type="Gene3D" id="3.90.340.10">
    <property type="entry name" value="Nitric Oxide Synthase, Chain A, domain 1"/>
    <property type="match status" value="1"/>
</dbReference>
<dbReference type="PANTHER" id="PTHR43410">
    <property type="entry name" value="NITRIC OXIDE SYNTHASE OXYGENASE"/>
    <property type="match status" value="1"/>
</dbReference>
<evidence type="ECO:0000256" key="9">
    <source>
        <dbReference type="ARBA" id="ARBA00023004"/>
    </source>
</evidence>
<dbReference type="EMBL" id="JAUQTB010000003">
    <property type="protein sequence ID" value="MDO7906413.1"/>
    <property type="molecule type" value="Genomic_DNA"/>
</dbReference>
<evidence type="ECO:0000313" key="13">
    <source>
        <dbReference type="EMBL" id="MDO7906413.1"/>
    </source>
</evidence>
<comment type="catalytic activity">
    <reaction evidence="10">
        <text>3 reduced [flavodoxin] + 2 L-arginine + 4 O2 = 3 oxidized [flavodoxin] + 2 L-citrulline + 2 nitric oxide + 4 H2O + 5 H(+)</text>
        <dbReference type="Rhea" id="RHEA:52324"/>
        <dbReference type="Rhea" id="RHEA-COMP:10622"/>
        <dbReference type="Rhea" id="RHEA-COMP:10623"/>
        <dbReference type="ChEBI" id="CHEBI:15377"/>
        <dbReference type="ChEBI" id="CHEBI:15378"/>
        <dbReference type="ChEBI" id="CHEBI:15379"/>
        <dbReference type="ChEBI" id="CHEBI:16480"/>
        <dbReference type="ChEBI" id="CHEBI:32682"/>
        <dbReference type="ChEBI" id="CHEBI:57618"/>
        <dbReference type="ChEBI" id="CHEBI:57743"/>
        <dbReference type="ChEBI" id="CHEBI:58210"/>
        <dbReference type="EC" id="1.14.14.47"/>
    </reaction>
</comment>
<dbReference type="InterPro" id="IPR036119">
    <property type="entry name" value="NOS_N_sf"/>
</dbReference>
<dbReference type="Pfam" id="PF02898">
    <property type="entry name" value="NO_synthase"/>
    <property type="match status" value="1"/>
</dbReference>
<evidence type="ECO:0000256" key="3">
    <source>
        <dbReference type="ARBA" id="ARBA00005411"/>
    </source>
</evidence>
<comment type="miscellaneous">
    <text evidence="11">This protein is similar to the oxygenase domain of eukaryotic nitric oxide synthases but lacks the reductase domain which, in eukaryotes, is responsible for transfer of electrons to the ferric heme during nitric oxide synthesis.</text>
</comment>
<accession>A0ABT9CCV8</accession>
<dbReference type="InterPro" id="IPR044944">
    <property type="entry name" value="NOS_dom_3"/>
</dbReference>
<keyword evidence="8 11" id="KW-0560">Oxidoreductase</keyword>
<protein>
    <recommendedName>
        <fullName evidence="5 11">Nitric oxide synthase oxygenase</fullName>
        <ecNumber evidence="4 11">1.14.14.47</ecNumber>
    </recommendedName>
</protein>
<dbReference type="InterPro" id="IPR017142">
    <property type="entry name" value="Nitric_oxide_synthase_Oase-su"/>
</dbReference>
<dbReference type="CDD" id="cd00794">
    <property type="entry name" value="NOS_oxygenase_prok"/>
    <property type="match status" value="1"/>
</dbReference>
<organism evidence="13 14">
    <name type="scientific">Paenibacillus lacisoli</name>
    <dbReference type="NCBI Taxonomy" id="3064525"/>
    <lineage>
        <taxon>Bacteria</taxon>
        <taxon>Bacillati</taxon>
        <taxon>Bacillota</taxon>
        <taxon>Bacilli</taxon>
        <taxon>Bacillales</taxon>
        <taxon>Paenibacillaceae</taxon>
        <taxon>Paenibacillus</taxon>
    </lineage>
</organism>
<comment type="subunit">
    <text evidence="11">Homodimer.</text>
</comment>
<reference evidence="13 14" key="1">
    <citation type="submission" date="2023-07" db="EMBL/GenBank/DDBJ databases">
        <title>Paenibacillus sp. JX-17 nov. isolated from soil.</title>
        <authorList>
            <person name="Wan Y."/>
            <person name="Liu B."/>
        </authorList>
    </citation>
    <scope>NUCLEOTIDE SEQUENCE [LARGE SCALE GENOMIC DNA]</scope>
    <source>
        <strain evidence="13 14">JX-17</strain>
    </source>
</reference>
<comment type="cofactor">
    <cofactor evidence="1 11">
        <name>heme</name>
        <dbReference type="ChEBI" id="CHEBI:30413"/>
    </cofactor>
</comment>
<keyword evidence="6 11" id="KW-0349">Heme</keyword>
<dbReference type="SUPFAM" id="SSF56512">
    <property type="entry name" value="Nitric oxide (NO) synthase oxygenase domain"/>
    <property type="match status" value="1"/>
</dbReference>
<evidence type="ECO:0000256" key="5">
    <source>
        <dbReference type="ARBA" id="ARBA00018859"/>
    </source>
</evidence>
<evidence type="ECO:0000256" key="6">
    <source>
        <dbReference type="ARBA" id="ARBA00022617"/>
    </source>
</evidence>
<dbReference type="PANTHER" id="PTHR43410:SF1">
    <property type="entry name" value="NITRIC OXIDE SYNTHASE"/>
    <property type="match status" value="1"/>
</dbReference>
<evidence type="ECO:0000256" key="8">
    <source>
        <dbReference type="ARBA" id="ARBA00023002"/>
    </source>
</evidence>
<keyword evidence="9 11" id="KW-0408">Iron</keyword>
<comment type="similarity">
    <text evidence="3 11">Belongs to the NOS family. Bacterial NOS oxygenase subfamily.</text>
</comment>
<keyword evidence="7 11" id="KW-0479">Metal-binding</keyword>
<proteinExistence type="inferred from homology"/>
<dbReference type="PROSITE" id="PS60001">
    <property type="entry name" value="NOS"/>
    <property type="match status" value="1"/>
</dbReference>
<comment type="function">
    <text evidence="2 11">Catalyzes the production of nitric oxide.</text>
</comment>
<dbReference type="Gene3D" id="3.90.440.10">
    <property type="entry name" value="Nitric Oxide Synthase,Heme Domain,Chain A domain 2"/>
    <property type="match status" value="1"/>
</dbReference>